<dbReference type="Proteomes" id="UP001232973">
    <property type="component" value="Unassembled WGS sequence"/>
</dbReference>
<gene>
    <name evidence="1" type="ORF">J2S03_001502</name>
</gene>
<accession>A0ABT9XH78</accession>
<dbReference type="EMBL" id="JAUSTP010000009">
    <property type="protein sequence ID" value="MDQ0189657.1"/>
    <property type="molecule type" value="Genomic_DNA"/>
</dbReference>
<sequence>MPAVVSIGFIHVGGTSNCAGIFSGQNMQNDWDANSPAMSVLGTTLGNGNLKSAYLAQLRNEALLGQPTYDQDIKCNGSPTWIGP</sequence>
<protein>
    <submittedName>
        <fullName evidence="1">Uncharacterized protein</fullName>
    </submittedName>
</protein>
<reference evidence="1 2" key="1">
    <citation type="submission" date="2023-07" db="EMBL/GenBank/DDBJ databases">
        <title>Genomic Encyclopedia of Type Strains, Phase IV (KMG-IV): sequencing the most valuable type-strain genomes for metagenomic binning, comparative biology and taxonomic classification.</title>
        <authorList>
            <person name="Goeker M."/>
        </authorList>
    </citation>
    <scope>NUCLEOTIDE SEQUENCE [LARGE SCALE GENOMIC DNA]</scope>
    <source>
        <strain evidence="1 2">DSM 4006</strain>
    </source>
</reference>
<keyword evidence="2" id="KW-1185">Reference proteome</keyword>
<name>A0ABT9XH78_9BACL</name>
<evidence type="ECO:0000313" key="2">
    <source>
        <dbReference type="Proteomes" id="UP001232973"/>
    </source>
</evidence>
<proteinExistence type="predicted"/>
<evidence type="ECO:0000313" key="1">
    <source>
        <dbReference type="EMBL" id="MDQ0189657.1"/>
    </source>
</evidence>
<dbReference type="RefSeq" id="WP_274454588.1">
    <property type="nucleotide sequence ID" value="NZ_CP067097.1"/>
</dbReference>
<organism evidence="1 2">
    <name type="scientific">Alicyclobacillus cycloheptanicus</name>
    <dbReference type="NCBI Taxonomy" id="1457"/>
    <lineage>
        <taxon>Bacteria</taxon>
        <taxon>Bacillati</taxon>
        <taxon>Bacillota</taxon>
        <taxon>Bacilli</taxon>
        <taxon>Bacillales</taxon>
        <taxon>Alicyclobacillaceae</taxon>
        <taxon>Alicyclobacillus</taxon>
    </lineage>
</organism>
<comment type="caution">
    <text evidence="1">The sequence shown here is derived from an EMBL/GenBank/DDBJ whole genome shotgun (WGS) entry which is preliminary data.</text>
</comment>